<feature type="region of interest" description="Disordered" evidence="5">
    <location>
        <begin position="34"/>
        <end position="56"/>
    </location>
</feature>
<evidence type="ECO:0000313" key="8">
    <source>
        <dbReference type="Proteomes" id="UP001176517"/>
    </source>
</evidence>
<keyword evidence="1 4" id="KW-0479">Metal-binding</keyword>
<dbReference type="Pfam" id="PF00642">
    <property type="entry name" value="zf-CCCH"/>
    <property type="match status" value="1"/>
</dbReference>
<dbReference type="Proteomes" id="UP001176517">
    <property type="component" value="Unassembled WGS sequence"/>
</dbReference>
<reference evidence="7" key="1">
    <citation type="journal article" date="2023" name="PhytoFront">
        <title>Draft Genome Resources of Seven Strains of Tilletia horrida, Causal Agent of Kernel Smut of Rice.</title>
        <authorList>
            <person name="Khanal S."/>
            <person name="Antony Babu S."/>
            <person name="Zhou X.G."/>
        </authorList>
    </citation>
    <scope>NUCLEOTIDE SEQUENCE</scope>
    <source>
        <strain evidence="7">TX6</strain>
    </source>
</reference>
<dbReference type="InterPro" id="IPR036855">
    <property type="entry name" value="Znf_CCCH_sf"/>
</dbReference>
<dbReference type="SUPFAM" id="SSF90229">
    <property type="entry name" value="CCCH zinc finger"/>
    <property type="match status" value="2"/>
</dbReference>
<feature type="region of interest" description="Disordered" evidence="5">
    <location>
        <begin position="315"/>
        <end position="440"/>
    </location>
</feature>
<evidence type="ECO:0000259" key="6">
    <source>
        <dbReference type="PROSITE" id="PS50103"/>
    </source>
</evidence>
<gene>
    <name evidence="7" type="ORF">OC846_002223</name>
</gene>
<dbReference type="PANTHER" id="PTHR46156">
    <property type="entry name" value="CCCH ZINGC FINGER"/>
    <property type="match status" value="1"/>
</dbReference>
<name>A0AAN6JZ46_9BASI</name>
<accession>A0AAN6JZ46</accession>
<evidence type="ECO:0000256" key="1">
    <source>
        <dbReference type="ARBA" id="ARBA00022723"/>
    </source>
</evidence>
<feature type="compositionally biased region" description="Acidic residues" evidence="5">
    <location>
        <begin position="374"/>
        <end position="391"/>
    </location>
</feature>
<organism evidence="7 8">
    <name type="scientific">Tilletia horrida</name>
    <dbReference type="NCBI Taxonomy" id="155126"/>
    <lineage>
        <taxon>Eukaryota</taxon>
        <taxon>Fungi</taxon>
        <taxon>Dikarya</taxon>
        <taxon>Basidiomycota</taxon>
        <taxon>Ustilaginomycotina</taxon>
        <taxon>Exobasidiomycetes</taxon>
        <taxon>Tilletiales</taxon>
        <taxon>Tilletiaceae</taxon>
        <taxon>Tilletia</taxon>
    </lineage>
</organism>
<feature type="zinc finger region" description="C3H1-type" evidence="4">
    <location>
        <begin position="117"/>
        <end position="145"/>
    </location>
</feature>
<sequence>MQWTASGSGTAGGSVVTKAGAGAKNKTLVLNQPVMSSSNSSGATGQTSAAGVESTSISTGTTRAAAAATKMMDAGAKAKINRLQQHSKVIADMQRFRNAQQGKVYKPASRRPTTTAQEKKGLCVYFTRTGKCKRGLTCTYKHDAAKLALCPRMLSAKGCTLKARGKQCLLSHSPNPHRVPHCEFYTRDRTCRNAERAERQNSQGEGKARGCLYTHSDKIRPDTPICEQFAKLAYCEKGQDCDGRHTFECPEFAAKGTCSRRGCRMMHIVSAAAAGDAEKDELIFERDDAAAFRNDDDDDEDGVDGKEAGSFSIAAKKRKRYDEQSSDDDGEGDEDIDGAHHDIDDVEDFSSRPKKKHQGQSFVTQQDFISFGDPSDDDTADDDDDGDDADDYASSGAEAETAEGDEDASVQDEDEEQNTAEDEDEDPEFLGSEDEADMAI</sequence>
<protein>
    <recommendedName>
        <fullName evidence="6">C3H1-type domain-containing protein</fullName>
    </recommendedName>
</protein>
<dbReference type="Gene3D" id="4.10.1000.10">
    <property type="entry name" value="Zinc finger, CCCH-type"/>
    <property type="match status" value="2"/>
</dbReference>
<dbReference type="EMBL" id="JAPDMZ010000041">
    <property type="protein sequence ID" value="KAK0554134.1"/>
    <property type="molecule type" value="Genomic_DNA"/>
</dbReference>
<evidence type="ECO:0000256" key="5">
    <source>
        <dbReference type="SAM" id="MobiDB-lite"/>
    </source>
</evidence>
<keyword evidence="2 4" id="KW-0863">Zinc-finger</keyword>
<proteinExistence type="predicted"/>
<feature type="compositionally biased region" description="Acidic residues" evidence="5">
    <location>
        <begin position="400"/>
        <end position="440"/>
    </location>
</feature>
<feature type="compositionally biased region" description="Polar residues" evidence="5">
    <location>
        <begin position="359"/>
        <end position="368"/>
    </location>
</feature>
<dbReference type="InterPro" id="IPR000571">
    <property type="entry name" value="Znf_CCCH"/>
</dbReference>
<evidence type="ECO:0000256" key="2">
    <source>
        <dbReference type="ARBA" id="ARBA00022771"/>
    </source>
</evidence>
<evidence type="ECO:0000313" key="7">
    <source>
        <dbReference type="EMBL" id="KAK0554134.1"/>
    </source>
</evidence>
<feature type="zinc finger region" description="C3H1-type" evidence="4">
    <location>
        <begin position="220"/>
        <end position="248"/>
    </location>
</feature>
<dbReference type="AlphaFoldDB" id="A0AAN6JZ46"/>
<dbReference type="GO" id="GO:0008270">
    <property type="term" value="F:zinc ion binding"/>
    <property type="evidence" value="ECO:0007669"/>
    <property type="project" value="UniProtKB-KW"/>
</dbReference>
<feature type="domain" description="C3H1-type" evidence="6">
    <location>
        <begin position="117"/>
        <end position="145"/>
    </location>
</feature>
<evidence type="ECO:0000256" key="3">
    <source>
        <dbReference type="ARBA" id="ARBA00022833"/>
    </source>
</evidence>
<comment type="caution">
    <text evidence="7">The sequence shown here is derived from an EMBL/GenBank/DDBJ whole genome shotgun (WGS) entry which is preliminary data.</text>
</comment>
<feature type="compositionally biased region" description="Acidic residues" evidence="5">
    <location>
        <begin position="324"/>
        <end position="336"/>
    </location>
</feature>
<keyword evidence="3 4" id="KW-0862">Zinc</keyword>
<feature type="domain" description="C3H1-type" evidence="6">
    <location>
        <begin position="220"/>
        <end position="248"/>
    </location>
</feature>
<keyword evidence="8" id="KW-1185">Reference proteome</keyword>
<dbReference type="GO" id="GO:0005634">
    <property type="term" value="C:nucleus"/>
    <property type="evidence" value="ECO:0007669"/>
    <property type="project" value="TreeGrafter"/>
</dbReference>
<evidence type="ECO:0000256" key="4">
    <source>
        <dbReference type="PROSITE-ProRule" id="PRU00723"/>
    </source>
</evidence>
<dbReference type="PANTHER" id="PTHR46156:SF1">
    <property type="entry name" value="ZINC FINGER CCCH DOMAIN-CONTAINING PROTEIN 3"/>
    <property type="match status" value="1"/>
</dbReference>
<dbReference type="SMART" id="SM00356">
    <property type="entry name" value="ZnF_C3H1"/>
    <property type="match status" value="2"/>
</dbReference>
<dbReference type="PROSITE" id="PS50103">
    <property type="entry name" value="ZF_C3H1"/>
    <property type="match status" value="2"/>
</dbReference>